<dbReference type="PROSITE" id="PS52016">
    <property type="entry name" value="TONB_DEPENDENT_REC_3"/>
    <property type="match status" value="1"/>
</dbReference>
<evidence type="ECO:0000313" key="14">
    <source>
        <dbReference type="Proteomes" id="UP000464524"/>
    </source>
</evidence>
<keyword evidence="4 8" id="KW-0812">Transmembrane</keyword>
<evidence type="ECO:0000256" key="2">
    <source>
        <dbReference type="ARBA" id="ARBA00022448"/>
    </source>
</evidence>
<keyword evidence="14" id="KW-1185">Reference proteome</keyword>
<evidence type="ECO:0000313" key="13">
    <source>
        <dbReference type="EMBL" id="QHJ12255.1"/>
    </source>
</evidence>
<dbReference type="Gene3D" id="2.40.170.20">
    <property type="entry name" value="TonB-dependent receptor, beta-barrel domain"/>
    <property type="match status" value="1"/>
</dbReference>
<evidence type="ECO:0000256" key="7">
    <source>
        <dbReference type="ARBA" id="ARBA00023237"/>
    </source>
</evidence>
<dbReference type="KEGG" id="pmes:FX988_02506"/>
<dbReference type="PANTHER" id="PTHR30069">
    <property type="entry name" value="TONB-DEPENDENT OUTER MEMBRANE RECEPTOR"/>
    <property type="match status" value="1"/>
</dbReference>
<evidence type="ECO:0000256" key="10">
    <source>
        <dbReference type="SAM" id="MobiDB-lite"/>
    </source>
</evidence>
<evidence type="ECO:0000256" key="3">
    <source>
        <dbReference type="ARBA" id="ARBA00022452"/>
    </source>
</evidence>
<keyword evidence="3 8" id="KW-1134">Transmembrane beta strand</keyword>
<feature type="compositionally biased region" description="Polar residues" evidence="10">
    <location>
        <begin position="61"/>
        <end position="72"/>
    </location>
</feature>
<evidence type="ECO:0000256" key="9">
    <source>
        <dbReference type="RuleBase" id="RU003357"/>
    </source>
</evidence>
<evidence type="ECO:0000256" key="8">
    <source>
        <dbReference type="PROSITE-ProRule" id="PRU01360"/>
    </source>
</evidence>
<reference evidence="13 14" key="1">
    <citation type="submission" date="2019-12" db="EMBL/GenBank/DDBJ databases">
        <title>Genome sequencing and assembly of endphytes of Porphyra tenera.</title>
        <authorList>
            <person name="Park J.M."/>
            <person name="Shin R."/>
            <person name="Jo S.H."/>
        </authorList>
    </citation>
    <scope>NUCLEOTIDE SEQUENCE [LARGE SCALE GENOMIC DNA]</scope>
    <source>
        <strain evidence="13 14">GPM4</strain>
    </source>
</reference>
<sequence>MIITLDLPVAGTFRIAQIFINRFKKFFMPYSSFSATIVFSLSVLPLSYTQISHSTELLSNADSPAASANTTAYAPKNSHEANETHNDDHLDSAHTDEHEHEEDVENIVIQATRSGRIADDQPIRVELIDREEIEEKAAMRPGNISMLVAETGGVRVQTTSPALGSANIRLQGLYGRYTQLLADGLPLYGNQASSIGLLQIPPTDLGRVEIIKGSASSLYGGSALGGVINLVSRTPGETLNGEALLNVTTRNGQDLTSYVESPLSDDVKGSLTVGAHHQNKEDIDDDGWIDLPSYERYTARPRLFWEGENGESLYATAGFMTEQREGGTMPGAVVADGNPYEQTQDSQRIDGGLVFNMPMLDTLTLNARASAMVQDHDHTYGVLAEDDQHESYLLESSIAGYSDAADWLVGLAYQTEQFTSETYNEFDYTYEVPGIFTQLDYEWNEQLTTSVSARVDDHSEYGTQFSPRISMLYRPGDLTIRGSYGQGYFAPTPFVEEIEAAGLSRLEPLQNLEEEQAETASLDVTYRFESIEASVTAFGSNIENVTELQAFSSNNSNELDRVRLINAEGETQIRGSEVLVRYYWRDVKLTASYLYLDATEVSPDNNGRREIALTPRHSAGFVAMWEQHGNFRVGFEAYYTGPQRLNENPYIDESKPYWHLGLMGEITTGRTSWFINLENLLDVKQTDEHPLLLPSRAASGQWTTDIWSRNDGFIANAGVRIKFGK</sequence>
<dbReference type="GO" id="GO:0044718">
    <property type="term" value="P:siderophore transmembrane transport"/>
    <property type="evidence" value="ECO:0007669"/>
    <property type="project" value="TreeGrafter"/>
</dbReference>
<dbReference type="InterPro" id="IPR039426">
    <property type="entry name" value="TonB-dep_rcpt-like"/>
</dbReference>
<dbReference type="Pfam" id="PF00593">
    <property type="entry name" value="TonB_dep_Rec_b-barrel"/>
    <property type="match status" value="1"/>
</dbReference>
<evidence type="ECO:0000256" key="6">
    <source>
        <dbReference type="ARBA" id="ARBA00023136"/>
    </source>
</evidence>
<keyword evidence="5 9" id="KW-0798">TonB box</keyword>
<proteinExistence type="inferred from homology"/>
<dbReference type="InterPro" id="IPR000531">
    <property type="entry name" value="Beta-barrel_TonB"/>
</dbReference>
<keyword evidence="2 8" id="KW-0813">Transport</keyword>
<gene>
    <name evidence="13" type="ORF">FX988_02506</name>
</gene>
<evidence type="ECO:0000256" key="4">
    <source>
        <dbReference type="ARBA" id="ARBA00022692"/>
    </source>
</evidence>
<dbReference type="AlphaFoldDB" id="A0A857JJM8"/>
<dbReference type="Pfam" id="PF07715">
    <property type="entry name" value="Plug"/>
    <property type="match status" value="1"/>
</dbReference>
<dbReference type="Gene3D" id="2.170.130.10">
    <property type="entry name" value="TonB-dependent receptor, plug domain"/>
    <property type="match status" value="1"/>
</dbReference>
<organism evidence="13 14">
    <name type="scientific">Paraglaciecola mesophila</name>
    <dbReference type="NCBI Taxonomy" id="197222"/>
    <lineage>
        <taxon>Bacteria</taxon>
        <taxon>Pseudomonadati</taxon>
        <taxon>Pseudomonadota</taxon>
        <taxon>Gammaproteobacteria</taxon>
        <taxon>Alteromonadales</taxon>
        <taxon>Alteromonadaceae</taxon>
        <taxon>Paraglaciecola</taxon>
    </lineage>
</organism>
<dbReference type="InterPro" id="IPR012910">
    <property type="entry name" value="Plug_dom"/>
</dbReference>
<keyword evidence="6 8" id="KW-0472">Membrane</keyword>
<dbReference type="EMBL" id="CP047656">
    <property type="protein sequence ID" value="QHJ12255.1"/>
    <property type="molecule type" value="Genomic_DNA"/>
</dbReference>
<evidence type="ECO:0000256" key="1">
    <source>
        <dbReference type="ARBA" id="ARBA00004571"/>
    </source>
</evidence>
<keyword evidence="13" id="KW-0675">Receptor</keyword>
<dbReference type="GO" id="GO:0015344">
    <property type="term" value="F:siderophore uptake transmembrane transporter activity"/>
    <property type="evidence" value="ECO:0007669"/>
    <property type="project" value="TreeGrafter"/>
</dbReference>
<evidence type="ECO:0000256" key="5">
    <source>
        <dbReference type="ARBA" id="ARBA00023077"/>
    </source>
</evidence>
<keyword evidence="7 8" id="KW-0998">Cell outer membrane</keyword>
<dbReference type="InterPro" id="IPR037066">
    <property type="entry name" value="Plug_dom_sf"/>
</dbReference>
<dbReference type="InterPro" id="IPR036942">
    <property type="entry name" value="Beta-barrel_TonB_sf"/>
</dbReference>
<dbReference type="GO" id="GO:0009279">
    <property type="term" value="C:cell outer membrane"/>
    <property type="evidence" value="ECO:0007669"/>
    <property type="project" value="UniProtKB-SubCell"/>
</dbReference>
<comment type="similarity">
    <text evidence="8 9">Belongs to the TonB-dependent receptor family.</text>
</comment>
<evidence type="ECO:0000259" key="12">
    <source>
        <dbReference type="Pfam" id="PF07715"/>
    </source>
</evidence>
<accession>A0A857JJM8</accession>
<name>A0A857JJM8_9ALTE</name>
<feature type="compositionally biased region" description="Basic and acidic residues" evidence="10">
    <location>
        <begin position="77"/>
        <end position="98"/>
    </location>
</feature>
<protein>
    <submittedName>
        <fullName evidence="13">Colicin I receptor</fullName>
    </submittedName>
</protein>
<dbReference type="SUPFAM" id="SSF56935">
    <property type="entry name" value="Porins"/>
    <property type="match status" value="1"/>
</dbReference>
<feature type="region of interest" description="Disordered" evidence="10">
    <location>
        <begin position="61"/>
        <end position="102"/>
    </location>
</feature>
<evidence type="ECO:0000259" key="11">
    <source>
        <dbReference type="Pfam" id="PF00593"/>
    </source>
</evidence>
<feature type="domain" description="TonB-dependent receptor plug" evidence="12">
    <location>
        <begin position="120"/>
        <end position="227"/>
    </location>
</feature>
<feature type="domain" description="TonB-dependent receptor-like beta-barrel" evidence="11">
    <location>
        <begin position="263"/>
        <end position="680"/>
    </location>
</feature>
<dbReference type="PANTHER" id="PTHR30069:SF57">
    <property type="entry name" value="TONB-DEPENDENT RECEPTOR"/>
    <property type="match status" value="1"/>
</dbReference>
<comment type="subcellular location">
    <subcellularLocation>
        <location evidence="1 8">Cell outer membrane</location>
        <topology evidence="1 8">Multi-pass membrane protein</topology>
    </subcellularLocation>
</comment>
<dbReference type="Proteomes" id="UP000464524">
    <property type="component" value="Chromosome"/>
</dbReference>